<evidence type="ECO:0000313" key="4">
    <source>
        <dbReference type="Proteomes" id="UP000001312"/>
    </source>
</evidence>
<feature type="chain" id="PRO_5002708586" evidence="2">
    <location>
        <begin position="20"/>
        <end position="454"/>
    </location>
</feature>
<keyword evidence="4" id="KW-1185">Reference proteome</keyword>
<dbReference type="RefSeq" id="XP_001590285.1">
    <property type="nucleotide sequence ID" value="XM_001590235.1"/>
</dbReference>
<feature type="signal peptide" evidence="2">
    <location>
        <begin position="1"/>
        <end position="19"/>
    </location>
</feature>
<evidence type="ECO:0000256" key="2">
    <source>
        <dbReference type="SAM" id="SignalP"/>
    </source>
</evidence>
<dbReference type="STRING" id="665079.A7EUP2"/>
<dbReference type="Proteomes" id="UP000001312">
    <property type="component" value="Unassembled WGS sequence"/>
</dbReference>
<dbReference type="KEGG" id="ssl:SS1G_09050"/>
<sequence>MHFKSFAVAALGLVGAVTAQRPTDTSICDYYTTALFKNNTADSQQQLMTRIVNIALIGNGHYSRRSVNVTGIISTGTYNGIKVSLLPYFDGGLFSTNGGGKPISVNFLDGGGSGTLMSYKAADSMSSNQYFLMTHLYQYFGVLLGCSKQGGTNFPAYSGSDSQYKVHKFMNLSDAEVNYFIEQVALSASFFGVSASDLMIIGYSLRQSFGYRCLPPATIVPSQGAQLQSICTDPTCPLASNNTCASYDQTITKPKLEPCYVAEAACNKVPGTYGYLCHNDYLLCRASGGIKTNGTTSPSNTCSCSGSGPCLCSASGSGSCPCSNSGSCPCSAPKTGSGTGFGTSSNKTSGSGSSKTNSTSSGSGSGSGSKTNGTTTAAKPTQLTAGAATVGVSFAAIAGGLIAFSLCNSLSMSLLLSRMSACGDDGRRERRKKWKDVYWCCAGRDPNKDKKLLR</sequence>
<dbReference type="GeneID" id="5486163"/>
<proteinExistence type="predicted"/>
<protein>
    <submittedName>
        <fullName evidence="3">Uncharacterized protein</fullName>
    </submittedName>
</protein>
<feature type="compositionally biased region" description="Low complexity" evidence="1">
    <location>
        <begin position="341"/>
        <end position="376"/>
    </location>
</feature>
<feature type="region of interest" description="Disordered" evidence="1">
    <location>
        <begin position="341"/>
        <end position="377"/>
    </location>
</feature>
<keyword evidence="2" id="KW-0732">Signal</keyword>
<accession>A7EUP2</accession>
<dbReference type="AlphaFoldDB" id="A7EUP2"/>
<gene>
    <name evidence="3" type="ORF">SS1G_09050</name>
</gene>
<dbReference type="EMBL" id="CH476632">
    <property type="protein sequence ID" value="EDN93184.1"/>
    <property type="molecule type" value="Genomic_DNA"/>
</dbReference>
<organism evidence="3 4">
    <name type="scientific">Sclerotinia sclerotiorum (strain ATCC 18683 / 1980 / Ss-1)</name>
    <name type="common">White mold</name>
    <name type="synonym">Whetzelinia sclerotiorum</name>
    <dbReference type="NCBI Taxonomy" id="665079"/>
    <lineage>
        <taxon>Eukaryota</taxon>
        <taxon>Fungi</taxon>
        <taxon>Dikarya</taxon>
        <taxon>Ascomycota</taxon>
        <taxon>Pezizomycotina</taxon>
        <taxon>Leotiomycetes</taxon>
        <taxon>Helotiales</taxon>
        <taxon>Sclerotiniaceae</taxon>
        <taxon>Sclerotinia</taxon>
    </lineage>
</organism>
<reference evidence="4" key="1">
    <citation type="journal article" date="2011" name="PLoS Genet.">
        <title>Genomic analysis of the necrotrophic fungal pathogens Sclerotinia sclerotiorum and Botrytis cinerea.</title>
        <authorList>
            <person name="Amselem J."/>
            <person name="Cuomo C.A."/>
            <person name="van Kan J.A."/>
            <person name="Viaud M."/>
            <person name="Benito E.P."/>
            <person name="Couloux A."/>
            <person name="Coutinho P.M."/>
            <person name="de Vries R.P."/>
            <person name="Dyer P.S."/>
            <person name="Fillinger S."/>
            <person name="Fournier E."/>
            <person name="Gout L."/>
            <person name="Hahn M."/>
            <person name="Kohn L."/>
            <person name="Lapalu N."/>
            <person name="Plummer K.M."/>
            <person name="Pradier J.M."/>
            <person name="Quevillon E."/>
            <person name="Sharon A."/>
            <person name="Simon A."/>
            <person name="ten Have A."/>
            <person name="Tudzynski B."/>
            <person name="Tudzynski P."/>
            <person name="Wincker P."/>
            <person name="Andrew M."/>
            <person name="Anthouard V."/>
            <person name="Beever R.E."/>
            <person name="Beffa R."/>
            <person name="Benoit I."/>
            <person name="Bouzid O."/>
            <person name="Brault B."/>
            <person name="Chen Z."/>
            <person name="Choquer M."/>
            <person name="Collemare J."/>
            <person name="Cotton P."/>
            <person name="Danchin E.G."/>
            <person name="Da Silva C."/>
            <person name="Gautier A."/>
            <person name="Giraud C."/>
            <person name="Giraud T."/>
            <person name="Gonzalez C."/>
            <person name="Grossetete S."/>
            <person name="Guldener U."/>
            <person name="Henrissat B."/>
            <person name="Howlett B.J."/>
            <person name="Kodira C."/>
            <person name="Kretschmer M."/>
            <person name="Lappartient A."/>
            <person name="Leroch M."/>
            <person name="Levis C."/>
            <person name="Mauceli E."/>
            <person name="Neuveglise C."/>
            <person name="Oeser B."/>
            <person name="Pearson M."/>
            <person name="Poulain J."/>
            <person name="Poussereau N."/>
            <person name="Quesneville H."/>
            <person name="Rascle C."/>
            <person name="Schumacher J."/>
            <person name="Segurens B."/>
            <person name="Sexton A."/>
            <person name="Silva E."/>
            <person name="Sirven C."/>
            <person name="Soanes D.M."/>
            <person name="Talbot N.J."/>
            <person name="Templeton M."/>
            <person name="Yandava C."/>
            <person name="Yarden O."/>
            <person name="Zeng Q."/>
            <person name="Rollins J.A."/>
            <person name="Lebrun M.H."/>
            <person name="Dickman M."/>
        </authorList>
    </citation>
    <scope>NUCLEOTIDE SEQUENCE [LARGE SCALE GENOMIC DNA]</scope>
    <source>
        <strain evidence="4">ATCC 18683 / 1980 / Ss-1</strain>
    </source>
</reference>
<dbReference type="OMA" id="NNTCASY"/>
<evidence type="ECO:0000256" key="1">
    <source>
        <dbReference type="SAM" id="MobiDB-lite"/>
    </source>
</evidence>
<dbReference type="InParanoid" id="A7EUP2"/>
<name>A7EUP2_SCLS1</name>
<evidence type="ECO:0000313" key="3">
    <source>
        <dbReference type="EMBL" id="EDN93184.1"/>
    </source>
</evidence>